<evidence type="ECO:0000313" key="5">
    <source>
        <dbReference type="Proteomes" id="UP000235114"/>
    </source>
</evidence>
<dbReference type="Proteomes" id="UP000235114">
    <property type="component" value="Unassembled WGS sequence"/>
</dbReference>
<reference evidence="2 4" key="1">
    <citation type="submission" date="2017-11" db="EMBL/GenBank/DDBJ databases">
        <title>Comparitive Functional Genomics of Dry Heat Resistant strains isolated from the Viking Spacecraft.</title>
        <authorList>
            <person name="Seuylemezian A."/>
            <person name="Cooper K."/>
            <person name="Vaishampayan P."/>
        </authorList>
    </citation>
    <scope>NUCLEOTIDE SEQUENCE [LARGE SCALE GENOMIC DNA]</scope>
    <source>
        <strain evidence="2 4">M4.6</strain>
    </source>
</reference>
<dbReference type="EMBL" id="PGVA01000040">
    <property type="protein sequence ID" value="PLR81146.1"/>
    <property type="molecule type" value="Genomic_DNA"/>
</dbReference>
<organism evidence="2 4">
    <name type="scientific">Bacillus canaveralius</name>
    <dbReference type="NCBI Taxonomy" id="1403243"/>
    <lineage>
        <taxon>Bacteria</taxon>
        <taxon>Bacillati</taxon>
        <taxon>Bacillota</taxon>
        <taxon>Bacilli</taxon>
        <taxon>Bacillales</taxon>
        <taxon>Bacillaceae</taxon>
        <taxon>Bacillus</taxon>
    </lineage>
</organism>
<keyword evidence="5" id="KW-1185">Reference proteome</keyword>
<dbReference type="OrthoDB" id="6636741at2"/>
<name>A0A2N5GJ70_9BACI</name>
<evidence type="ECO:0000313" key="4">
    <source>
        <dbReference type="Proteomes" id="UP000234951"/>
    </source>
</evidence>
<dbReference type="AlphaFoldDB" id="A0A2N5GJ70"/>
<accession>A0A2N5GJ70</accession>
<evidence type="ECO:0000313" key="2">
    <source>
        <dbReference type="EMBL" id="PLR81146.1"/>
    </source>
</evidence>
<dbReference type="InterPro" id="IPR026835">
    <property type="entry name" value="YqcG_C"/>
</dbReference>
<gene>
    <name evidence="2" type="ORF">CU635_15865</name>
    <name evidence="3" type="ORF">CVD25_22310</name>
</gene>
<dbReference type="EMBL" id="PGVD01000097">
    <property type="protein sequence ID" value="PLR88597.1"/>
    <property type="molecule type" value="Genomic_DNA"/>
</dbReference>
<reference evidence="3 5" key="2">
    <citation type="submission" date="2017-12" db="EMBL/GenBank/DDBJ databases">
        <title>Comparative Functional Genomics of Dry Heat Resistant strains isolated from the Viking Spacecraft.</title>
        <authorList>
            <person name="Seuylemezian A."/>
            <person name="Cooper K."/>
            <person name="Vaishampayan P."/>
        </authorList>
    </citation>
    <scope>NUCLEOTIDE SEQUENCE [LARGE SCALE GENOMIC DNA]</scope>
    <source>
        <strain evidence="3 5">ATCC 29669</strain>
    </source>
</reference>
<evidence type="ECO:0000259" key="1">
    <source>
        <dbReference type="Pfam" id="PF14410"/>
    </source>
</evidence>
<dbReference type="Proteomes" id="UP000234951">
    <property type="component" value="Unassembled WGS sequence"/>
</dbReference>
<dbReference type="Pfam" id="PF14410">
    <property type="entry name" value="GH-E"/>
    <property type="match status" value="1"/>
</dbReference>
<comment type="caution">
    <text evidence="2">The sequence shown here is derived from an EMBL/GenBank/DDBJ whole genome shotgun (WGS) entry which is preliminary data.</text>
</comment>
<protein>
    <recommendedName>
        <fullName evidence="1">Toxin YqcG C-terminal domain-containing protein</fullName>
    </recommendedName>
</protein>
<feature type="domain" description="Toxin YqcG C-terminal" evidence="1">
    <location>
        <begin position="188"/>
        <end position="263"/>
    </location>
</feature>
<sequence length="263" mass="29418">MARTNYNGLAGSIPRYNGNSYSGYGYGYSYGYSPGFVNWSEFGGGIADGAKSTWAGLKYLVKHPVKTGTHILKLGTGIPHPELIKYKYNVAKTIVSDARKYIDESSGSRVAGRATFEIASVLVGTKGLSNVTKVGRVAKPAAVARENVGVSLRLEDTVKPKPYSNPNRRPNYGKGQVDIVWENAKDIDGKVYDPNTGEELFWDKSKSRAGQWDMGHTPENKYSNWHEKYIKGEITKEEFLDWYRNPNNYRPESPSTNRSHKYE</sequence>
<proteinExistence type="predicted"/>
<evidence type="ECO:0000313" key="3">
    <source>
        <dbReference type="EMBL" id="PLR88597.1"/>
    </source>
</evidence>